<dbReference type="EMBL" id="JABSTV010001253">
    <property type="protein sequence ID" value="KAH7944584.1"/>
    <property type="molecule type" value="Genomic_DNA"/>
</dbReference>
<proteinExistence type="predicted"/>
<keyword evidence="2" id="KW-1185">Reference proteome</keyword>
<gene>
    <name evidence="1" type="ORF">HPB52_021401</name>
</gene>
<reference evidence="1" key="2">
    <citation type="submission" date="2021-09" db="EMBL/GenBank/DDBJ databases">
        <authorList>
            <person name="Jia N."/>
            <person name="Wang J."/>
            <person name="Shi W."/>
            <person name="Du L."/>
            <person name="Sun Y."/>
            <person name="Zhan W."/>
            <person name="Jiang J."/>
            <person name="Wang Q."/>
            <person name="Zhang B."/>
            <person name="Ji P."/>
            <person name="Sakyi L.B."/>
            <person name="Cui X."/>
            <person name="Yuan T."/>
            <person name="Jiang B."/>
            <person name="Yang W."/>
            <person name="Lam T.T.-Y."/>
            <person name="Chang Q."/>
            <person name="Ding S."/>
            <person name="Wang X."/>
            <person name="Zhu J."/>
            <person name="Ruan X."/>
            <person name="Zhao L."/>
            <person name="Wei J."/>
            <person name="Que T."/>
            <person name="Du C."/>
            <person name="Cheng J."/>
            <person name="Dai P."/>
            <person name="Han X."/>
            <person name="Huang E."/>
            <person name="Gao Y."/>
            <person name="Liu J."/>
            <person name="Shao H."/>
            <person name="Ye R."/>
            <person name="Li L."/>
            <person name="Wei W."/>
            <person name="Wang X."/>
            <person name="Wang C."/>
            <person name="Huo Q."/>
            <person name="Li W."/>
            <person name="Guo W."/>
            <person name="Chen H."/>
            <person name="Chen S."/>
            <person name="Zhou L."/>
            <person name="Zhou L."/>
            <person name="Ni X."/>
            <person name="Tian J."/>
            <person name="Zhou Y."/>
            <person name="Sheng Y."/>
            <person name="Liu T."/>
            <person name="Pan Y."/>
            <person name="Xia L."/>
            <person name="Li J."/>
            <person name="Zhao F."/>
            <person name="Cao W."/>
        </authorList>
    </citation>
    <scope>NUCLEOTIDE SEQUENCE</scope>
    <source>
        <strain evidence="1">Rsan-2018</strain>
        <tissue evidence="1">Larvae</tissue>
    </source>
</reference>
<dbReference type="AlphaFoldDB" id="A0A9D4PKN0"/>
<sequence length="115" mass="12862">MEAQISRNTSFVHRLDELQTARLQPDMSGLRPSSDKELRALIGSIIREELHAQASPCHLEVRTTPPGANLREVVKEEVASMTGTQVRSPHPVPAPTYAQIAAMTPPLQHHHYRRL</sequence>
<evidence type="ECO:0000313" key="2">
    <source>
        <dbReference type="Proteomes" id="UP000821837"/>
    </source>
</evidence>
<comment type="caution">
    <text evidence="1">The sequence shown here is derived from an EMBL/GenBank/DDBJ whole genome shotgun (WGS) entry which is preliminary data.</text>
</comment>
<accession>A0A9D4PKN0</accession>
<name>A0A9D4PKN0_RHISA</name>
<dbReference type="Proteomes" id="UP000821837">
    <property type="component" value="Unassembled WGS sequence"/>
</dbReference>
<organism evidence="1 2">
    <name type="scientific">Rhipicephalus sanguineus</name>
    <name type="common">Brown dog tick</name>
    <name type="synonym">Ixodes sanguineus</name>
    <dbReference type="NCBI Taxonomy" id="34632"/>
    <lineage>
        <taxon>Eukaryota</taxon>
        <taxon>Metazoa</taxon>
        <taxon>Ecdysozoa</taxon>
        <taxon>Arthropoda</taxon>
        <taxon>Chelicerata</taxon>
        <taxon>Arachnida</taxon>
        <taxon>Acari</taxon>
        <taxon>Parasitiformes</taxon>
        <taxon>Ixodida</taxon>
        <taxon>Ixodoidea</taxon>
        <taxon>Ixodidae</taxon>
        <taxon>Rhipicephalinae</taxon>
        <taxon>Rhipicephalus</taxon>
        <taxon>Rhipicephalus</taxon>
    </lineage>
</organism>
<reference evidence="1" key="1">
    <citation type="journal article" date="2020" name="Cell">
        <title>Large-Scale Comparative Analyses of Tick Genomes Elucidate Their Genetic Diversity and Vector Capacities.</title>
        <authorList>
            <consortium name="Tick Genome and Microbiome Consortium (TIGMIC)"/>
            <person name="Jia N."/>
            <person name="Wang J."/>
            <person name="Shi W."/>
            <person name="Du L."/>
            <person name="Sun Y."/>
            <person name="Zhan W."/>
            <person name="Jiang J.F."/>
            <person name="Wang Q."/>
            <person name="Zhang B."/>
            <person name="Ji P."/>
            <person name="Bell-Sakyi L."/>
            <person name="Cui X.M."/>
            <person name="Yuan T.T."/>
            <person name="Jiang B.G."/>
            <person name="Yang W.F."/>
            <person name="Lam T.T."/>
            <person name="Chang Q.C."/>
            <person name="Ding S.J."/>
            <person name="Wang X.J."/>
            <person name="Zhu J.G."/>
            <person name="Ruan X.D."/>
            <person name="Zhao L."/>
            <person name="Wei J.T."/>
            <person name="Ye R.Z."/>
            <person name="Que T.C."/>
            <person name="Du C.H."/>
            <person name="Zhou Y.H."/>
            <person name="Cheng J.X."/>
            <person name="Dai P.F."/>
            <person name="Guo W.B."/>
            <person name="Han X.H."/>
            <person name="Huang E.J."/>
            <person name="Li L.F."/>
            <person name="Wei W."/>
            <person name="Gao Y.C."/>
            <person name="Liu J.Z."/>
            <person name="Shao H.Z."/>
            <person name="Wang X."/>
            <person name="Wang C.C."/>
            <person name="Yang T.C."/>
            <person name="Huo Q.B."/>
            <person name="Li W."/>
            <person name="Chen H.Y."/>
            <person name="Chen S.E."/>
            <person name="Zhou L.G."/>
            <person name="Ni X.B."/>
            <person name="Tian J.H."/>
            <person name="Sheng Y."/>
            <person name="Liu T."/>
            <person name="Pan Y.S."/>
            <person name="Xia L.Y."/>
            <person name="Li J."/>
            <person name="Zhao F."/>
            <person name="Cao W.C."/>
        </authorList>
    </citation>
    <scope>NUCLEOTIDE SEQUENCE</scope>
    <source>
        <strain evidence="1">Rsan-2018</strain>
    </source>
</reference>
<evidence type="ECO:0000313" key="1">
    <source>
        <dbReference type="EMBL" id="KAH7944584.1"/>
    </source>
</evidence>
<protein>
    <submittedName>
        <fullName evidence="1">Uncharacterized protein</fullName>
    </submittedName>
</protein>